<dbReference type="GO" id="GO:0003735">
    <property type="term" value="F:structural constituent of ribosome"/>
    <property type="evidence" value="ECO:0007669"/>
    <property type="project" value="TreeGrafter"/>
</dbReference>
<comment type="caution">
    <text evidence="8">The sequence shown here is derived from an EMBL/GenBank/DDBJ whole genome shotgun (WGS) entry which is preliminary data.</text>
</comment>
<feature type="region of interest" description="Disordered" evidence="6">
    <location>
        <begin position="3283"/>
        <end position="3313"/>
    </location>
</feature>
<gene>
    <name evidence="8" type="ORF">PGLA2088_LOCUS24339</name>
</gene>
<keyword evidence="5" id="KW-0687">Ribonucleoprotein</keyword>
<evidence type="ECO:0000313" key="8">
    <source>
        <dbReference type="EMBL" id="CAE8685169.1"/>
    </source>
</evidence>
<feature type="region of interest" description="Disordered" evidence="6">
    <location>
        <begin position="1698"/>
        <end position="1718"/>
    </location>
</feature>
<dbReference type="PANTHER" id="PTHR12146">
    <property type="entry name" value="40S RIBOSOMAL PROTEIN S10"/>
    <property type="match status" value="1"/>
</dbReference>
<evidence type="ECO:0000256" key="2">
    <source>
        <dbReference type="ARBA" id="ARBA00007278"/>
    </source>
</evidence>
<feature type="region of interest" description="Disordered" evidence="6">
    <location>
        <begin position="910"/>
        <end position="951"/>
    </location>
</feature>
<protein>
    <recommendedName>
        <fullName evidence="7">Plectin/eS10 N-terminal domain-containing protein</fullName>
    </recommendedName>
</protein>
<feature type="region of interest" description="Disordered" evidence="6">
    <location>
        <begin position="594"/>
        <end position="616"/>
    </location>
</feature>
<dbReference type="Gene3D" id="1.10.10.10">
    <property type="entry name" value="Winged helix-like DNA-binding domain superfamily/Winged helix DNA-binding domain"/>
    <property type="match status" value="1"/>
</dbReference>
<evidence type="ECO:0000256" key="1">
    <source>
        <dbReference type="ARBA" id="ARBA00004496"/>
    </source>
</evidence>
<accession>A0A813JS76</accession>
<feature type="region of interest" description="Disordered" evidence="6">
    <location>
        <begin position="446"/>
        <end position="480"/>
    </location>
</feature>
<evidence type="ECO:0000256" key="6">
    <source>
        <dbReference type="SAM" id="MobiDB-lite"/>
    </source>
</evidence>
<comment type="similarity">
    <text evidence="2">Belongs to the eukaryotic ribosomal protein eS10 family.</text>
</comment>
<dbReference type="GO" id="GO:0003723">
    <property type="term" value="F:RNA binding"/>
    <property type="evidence" value="ECO:0007669"/>
    <property type="project" value="TreeGrafter"/>
</dbReference>
<feature type="region of interest" description="Disordered" evidence="6">
    <location>
        <begin position="1289"/>
        <end position="1336"/>
    </location>
</feature>
<evidence type="ECO:0000256" key="4">
    <source>
        <dbReference type="ARBA" id="ARBA00022980"/>
    </source>
</evidence>
<keyword evidence="4" id="KW-0689">Ribosomal protein</keyword>
<proteinExistence type="inferred from homology"/>
<dbReference type="PANTHER" id="PTHR12146:SF0">
    <property type="entry name" value="RIBOSOMAL PROTEIN S10"/>
    <property type="match status" value="1"/>
</dbReference>
<feature type="compositionally biased region" description="Low complexity" evidence="6">
    <location>
        <begin position="2180"/>
        <end position="2195"/>
    </location>
</feature>
<evidence type="ECO:0000256" key="5">
    <source>
        <dbReference type="ARBA" id="ARBA00023274"/>
    </source>
</evidence>
<feature type="domain" description="Plectin/eS10 N-terminal" evidence="7">
    <location>
        <begin position="3199"/>
        <end position="3285"/>
    </location>
</feature>
<dbReference type="InterPro" id="IPR005326">
    <property type="entry name" value="Plectin_eS10_N"/>
</dbReference>
<evidence type="ECO:0000259" key="7">
    <source>
        <dbReference type="Pfam" id="PF03501"/>
    </source>
</evidence>
<feature type="region of interest" description="Disordered" evidence="6">
    <location>
        <begin position="731"/>
        <end position="754"/>
    </location>
</feature>
<evidence type="ECO:0000313" key="9">
    <source>
        <dbReference type="Proteomes" id="UP000626109"/>
    </source>
</evidence>
<dbReference type="EMBL" id="CAJNNW010026420">
    <property type="protein sequence ID" value="CAE8685169.1"/>
    <property type="molecule type" value="Genomic_DNA"/>
</dbReference>
<sequence length="3313" mass="357998">MATLKRWAVRQISGLLSEYLEGITEQNLQASLSLEVGEVEIGHVRLHPGLFGEKHLHLLGSDVSVSARIPWRNLGSEPTVIIFRDVWAEIQADHASEIDADEEQAAEHLHRWRARRRRQVESRIDSMREIIAAAAAETSSEDAPRRGVAARLGHAALRQLQVRVEGLRARVHPADSSAPPLELSIVRLALDEGGGSTGEGVTEVPAEVRRHPASLDKVLELVGLCAHLSGSGLVEQATRPDWPELRKRLEDLQRSLECDRNAGTLATRQHELSEIKAELVKSVGTPTPLLGPLSLDARLWHSKAGGLLWLHTELQVAPSTAAISVSPSAVKYLCEGLNWYSLAHLAPPPGVCKKYAAGGEGVEGGEGLLALRGSEYVELCARRMKSEQKEEDELLLEDIEDRAPIEWLARWQLKCKERFGGEAIGTLPPERGGARRVLGWLQRRWKPDSAEGPQSANIGEGHRSSSSSTSSPGLIVSEGSDDGVEVEAIDELVKEAGRDSFFEEVEEPRRVEVRIVIPHCTILTCRPDLGGVGQIARTLRLEGGVECLAAVTTARAGTMAAFLKAAWDADVRANLSSIAVLLDAEPLLLLQQSSGSNADRQDGQPAFVNSRMDGSPLRSNSFEGEDEFFDVDSDPEDLIIVPARRAFLSEHAAVCLSVLCARFGGAAAGAGDSSALPWSVRARLKQEPFRFTLGPHSTHDALEIMVAMARAVASTRSPEPRRVDTFCWPSGLADGSPSAEDSETATTSPTAGHSPETIALDLDLDVAAPVLRWALLPRGHVTIAFGRLLFRTSGQLPPPAHVSSAESCNFGTFACHCQLTETSVSAQGDEGAEFSVYDPSTMCLRAWREGESSGWQLSVESEAVRWSVNPTILKVAGQLPMSMDHAISPLRGVFAELQSSPSQAVPIGEDAAAASSTGFSSPRPRPSVPSASTLQTQVGEPPHAPPANGGPRFVVKVSIRQTQLVLSPAGGPNKTTLLLEGISAEHAAHHDHSDTMGKVVVCELSCDGIPLVSLTQGASVKIRNADRHLYVGGGSTLIAVQWYEERVRGAIASVEEAWECLVAGHERSQGLFPVGNSAGMFAQIWGRYVIRPIQVRVKEKAAMRLAELLPGFEQGSPSKVPASPGLDSSFEEDSVLADVAESTEQEDARTGDHLPNPRGECSVEVSLCYEGLSLVFPGPEDLDPVTAPVLQVAVTGAEIGFRAFRSGDAAGFVSLLSMTLDLSGRRLLAPRRGDKLLRVDVLRQSGELRPQISWTASWAQICILYRQRDYDFVTAFVRKAIGGALPSRLKDESSSAELRPDGSRAERSASPEASPRESNNKGSESEPPKPPEPGARFRLDVGAPLVFLPTDGSCLSPPRLPQFSAAGSGVFQKAVAGGQLEVDTESGEPVFKPLPGEGFLVFDFGHVAATGGGSAAALGEIQLQLRGAQVLGASPGRGTTPENGISFETPPVRDILLPVSLQAVLSTGDGFHATSLDVADGCGPVDHRLSLTRAQLTLIFDVIAENICYSGRSGSLAAASVADSGTQLSSATRPSADVRVGDAAGGERKVKSRGFRCSWTWPGELAWDLAFTEAVPLGRLRLRAGRFSFSSLSEGSSYELKCSALTVMDSRTKSKNVVKTLLECAECPEGKPGFLFRVDVPVEEDTIGVVQLQRPAMHVLPQLVMDLITAGMSAWQHCTFRNDRAQIVALTSAVAEQSKSSSNSRGPSGGGSSSSAATTRGTRWQVNFLDGHFRIAEKWAEPTEHFEFAGSVLIHILVHAEGISIERLDLEGGALRLRSARRGLTTLCPCLEWILRGEQRRVDDQLRMKRHTSYDLRSVIVPPYAIRMSARDHQAMANSFLELLSMDAESAEPASETQSRDPLALQLVENRLTLVAEVAIQGAEFQVMGEEGGHEWPGLRAHARCPLLQVTVESRQGSAPTINLYGRELEVDLWSHNYRLGAWEPVLPSCGWKFSYHTQRKPDGGPRDVVIRADVSAIKPVRLVISAPFVHLASRIFKASSGDLQYGDLLSGANISGVTCRVSVDGGAESQLLASNSSTQPLDGLLKGSGRLGPSTQPCLELRLVDFPDAKPCLIPLGREISIAWETQAVGLLICRLVMPRPPKTLLLISSSVCVWNKTPADLEVRFLAPSFEGENEQRGLKPVFPPAACRCIDARWLHAGMGWDDPQAGSGAAEQQLVGGSKTSSSSSSSSSGGDVLRIGAGELLSAPAEAQLRMGQAVLQLRPQEAACGGVAYEWSDPFFSVPGGMANEGITVCSTPPAAMQEVLPKHWLHARTAAMCTPQDGWSTVEVEAPFTIVNACPCDVLCRLNPPVKRVKLGREKDSLPVEPGPNIELVVYDGRGGEVNVPCNGQAEVLPLRLDEDGYFKWSCNGKPGQTKPRWRNVNCLFVVVNGRSAEVEWHCIQAVMGSDAGVVSPIRMGPQSLLPVFDAVADDLTVSFALRDAKGNTTSWSLPLQAVTTTRLTEELIELEYKGIWVKLNAFRKGRELVVYARRWFANSTGLDVWLLRPWGTGPMHPVPCFGQNIFFLPELRNEAGESVAHVGLRGHAPVEVRVPDVGSAEPVQLTVLHPCCLRTETVALQDVMRGAPSSLVSLLPAIMLFNHAEEHVEVGFRQLGCPSETAVWVPPGASRALWWSSTSEQGIQVAARHYVPVGMPPAPGETRTQWSHPFELGESKIGAYPVTLKHSSQSSRLLLCVCIDQDGATMAITIRGNNLCHAIANKHPSILLQASLEGVGDDPAYHFAVASGVTLHCAGRGPPVGVPRLRLCVQSDQNHEERAVVMVDLHRSGMHKVPVWTAQSAGGAAASLGSKKRKSTLRVPAVVSVVLQNRVAVVTVTPGLPTSTSPTPPSLPFNSTSPSTPSLPLSRHAEDGEEASEENLKTFTGELRLDHLAIALLVEGPGSRGGSTAGAAGGSAQDGSRHEAFTVNLAGVQVQVSQTPDRCREVDFKITDMQLDMQYPKRDVVLKNTTQPFLRTHSKRDDVRILDAHMQRVQLEFGDLEVSITGAFMDQARQLRRNLILGPGGLTFEQVLTRARGAFYLSNPQPPPASGKFVVRKLVVGDVKIDVWCRLYLPDAHYLPQSLRDTIQVVSLGTTRLDIKGAQMKLPQQALFSERAPAEGNLGVVFMKVSDHYLPHVKACWRSVLQHSNIFLGGLLSRHAWAPRIRRSWTPGPPICEIEISGSGVQELRLRSIAFVHASAIVALTYKPQVMVVKKDYQACKHIELEDVPNLHVMMVLRSLASRNYLSEIYSWQWHYYTLTNEGIEYLREVLHLPAQVFPSTLTKQRPTRPALSAGEDSGKGKGKGKRWGKDDE</sequence>
<evidence type="ECO:0000256" key="3">
    <source>
        <dbReference type="ARBA" id="ARBA00022490"/>
    </source>
</evidence>
<name>A0A813JS76_POLGL</name>
<feature type="region of interest" description="Disordered" evidence="6">
    <location>
        <begin position="2167"/>
        <end position="2195"/>
    </location>
</feature>
<dbReference type="InterPro" id="IPR036388">
    <property type="entry name" value="WH-like_DNA-bd_sf"/>
</dbReference>
<dbReference type="InterPro" id="IPR037447">
    <property type="entry name" value="Ribosomal_eS10"/>
</dbReference>
<comment type="subcellular location">
    <subcellularLocation>
        <location evidence="1">Cytoplasm</location>
    </subcellularLocation>
</comment>
<feature type="compositionally biased region" description="Low complexity" evidence="6">
    <location>
        <begin position="2852"/>
        <end position="2866"/>
    </location>
</feature>
<keyword evidence="3" id="KW-0963">Cytoplasm</keyword>
<dbReference type="Proteomes" id="UP000626109">
    <property type="component" value="Unassembled WGS sequence"/>
</dbReference>
<reference evidence="8" key="1">
    <citation type="submission" date="2021-02" db="EMBL/GenBank/DDBJ databases">
        <authorList>
            <person name="Dougan E. K."/>
            <person name="Rhodes N."/>
            <person name="Thang M."/>
            <person name="Chan C."/>
        </authorList>
    </citation>
    <scope>NUCLEOTIDE SEQUENCE</scope>
</reference>
<feature type="region of interest" description="Disordered" evidence="6">
    <location>
        <begin position="2838"/>
        <end position="2877"/>
    </location>
</feature>
<dbReference type="Pfam" id="PF03501">
    <property type="entry name" value="S10_plectin"/>
    <property type="match status" value="1"/>
</dbReference>
<organism evidence="8 9">
    <name type="scientific">Polarella glacialis</name>
    <name type="common">Dinoflagellate</name>
    <dbReference type="NCBI Taxonomy" id="89957"/>
    <lineage>
        <taxon>Eukaryota</taxon>
        <taxon>Sar</taxon>
        <taxon>Alveolata</taxon>
        <taxon>Dinophyceae</taxon>
        <taxon>Suessiales</taxon>
        <taxon>Suessiaceae</taxon>
        <taxon>Polarella</taxon>
    </lineage>
</organism>
<dbReference type="GO" id="GO:0022627">
    <property type="term" value="C:cytosolic small ribosomal subunit"/>
    <property type="evidence" value="ECO:0007669"/>
    <property type="project" value="TreeGrafter"/>
</dbReference>